<keyword evidence="2" id="KW-1185">Reference proteome</keyword>
<name>A0A7U3ZNY8_RUNSL</name>
<proteinExistence type="predicted"/>
<evidence type="ECO:0000313" key="2">
    <source>
        <dbReference type="Proteomes" id="UP000000493"/>
    </source>
</evidence>
<protein>
    <submittedName>
        <fullName evidence="1">Uncharacterized protein</fullName>
    </submittedName>
</protein>
<dbReference type="EMBL" id="CP002859">
    <property type="protein sequence ID" value="AEI50701.1"/>
    <property type="molecule type" value="Genomic_DNA"/>
</dbReference>
<dbReference type="Proteomes" id="UP000000493">
    <property type="component" value="Chromosome"/>
</dbReference>
<accession>A0A7U3ZNY8</accession>
<sequence>MERIRCFTLLIFSCFWAKAQERQQQINYIVPESKIADSDHKIEVNKKGDTVFIAYYKGQDLINRSNQDFVRTYKGTPFFGNGWYRGKVQTGSGMEWEFLMAYNVQKEEVYLASIPGQEATVMRPASFTLLGHTFRQYKNQYYEVIYEGGSQVWKEYQCTLYFSKSGQRTGYEAEGGVNEYDGEFVKSVKYYLKEGDRLKEIPSKNRVFKLFGKKSTDVKNYAKNEKLNLSAEHSLVSLFRFYDSL</sequence>
<evidence type="ECO:0000313" key="1">
    <source>
        <dbReference type="EMBL" id="AEI50701.1"/>
    </source>
</evidence>
<dbReference type="RefSeq" id="WP_013929994.1">
    <property type="nucleotide sequence ID" value="NC_015703.1"/>
</dbReference>
<reference evidence="2" key="1">
    <citation type="submission" date="2011-06" db="EMBL/GenBank/DDBJ databases">
        <title>The complete genome of chromosome of Runella slithyformis DSM 19594.</title>
        <authorList>
            <consortium name="US DOE Joint Genome Institute (JGI-PGF)"/>
            <person name="Lucas S."/>
            <person name="Han J."/>
            <person name="Lapidus A."/>
            <person name="Bruce D."/>
            <person name="Goodwin L."/>
            <person name="Pitluck S."/>
            <person name="Peters L."/>
            <person name="Kyrpides N."/>
            <person name="Mavromatis K."/>
            <person name="Ivanova N."/>
            <person name="Ovchinnikova G."/>
            <person name="Zhang X."/>
            <person name="Misra M."/>
            <person name="Detter J.C."/>
            <person name="Tapia R."/>
            <person name="Han C."/>
            <person name="Land M."/>
            <person name="Hauser L."/>
            <person name="Markowitz V."/>
            <person name="Cheng J.-F."/>
            <person name="Hugenholtz P."/>
            <person name="Woyke T."/>
            <person name="Wu D."/>
            <person name="Tindall B."/>
            <person name="Faehrich R."/>
            <person name="Brambilla E."/>
            <person name="Klenk H.-P."/>
            <person name="Eisen J.A."/>
        </authorList>
    </citation>
    <scope>NUCLEOTIDE SEQUENCE [LARGE SCALE GENOMIC DNA]</scope>
    <source>
        <strain evidence="2">ATCC 29530 / DSM 19594 / LMG 11500 / NCIMB 11436 / LSU 4</strain>
    </source>
</reference>
<reference evidence="1 2" key="2">
    <citation type="journal article" date="2012" name="Stand. Genomic Sci.">
        <title>Complete genome sequence of the aquatic bacterium Runella slithyformis type strain (LSU 4(T)).</title>
        <authorList>
            <person name="Copeland A."/>
            <person name="Zhang X."/>
            <person name="Misra M."/>
            <person name="Lapidus A."/>
            <person name="Nolan M."/>
            <person name="Lucas S."/>
            <person name="Deshpande S."/>
            <person name="Cheng J.F."/>
            <person name="Tapia R."/>
            <person name="Goodwin L.A."/>
            <person name="Pitluck S."/>
            <person name="Liolios K."/>
            <person name="Pagani I."/>
            <person name="Ivanova N."/>
            <person name="Mikhailova N."/>
            <person name="Pati A."/>
            <person name="Chen A."/>
            <person name="Palaniappan K."/>
            <person name="Land M."/>
            <person name="Hauser L."/>
            <person name="Pan C."/>
            <person name="Jeffries C.D."/>
            <person name="Detter J.C."/>
            <person name="Brambilla E.M."/>
            <person name="Rohde M."/>
            <person name="Djao O.D."/>
            <person name="Goker M."/>
            <person name="Sikorski J."/>
            <person name="Tindall B.J."/>
            <person name="Woyke T."/>
            <person name="Bristow J."/>
            <person name="Eisen J.A."/>
            <person name="Markowitz V."/>
            <person name="Hugenholtz P."/>
            <person name="Kyrpides N.C."/>
            <person name="Klenk H.P."/>
            <person name="Mavromatis K."/>
        </authorList>
    </citation>
    <scope>NUCLEOTIDE SEQUENCE [LARGE SCALE GENOMIC DNA]</scope>
    <source>
        <strain evidence="2">ATCC 29530 / DSM 19594 / LMG 11500 / NCIMB 11436 / LSU 4</strain>
    </source>
</reference>
<dbReference type="KEGG" id="rsi:Runsl_4372"/>
<organism evidence="1 2">
    <name type="scientific">Runella slithyformis (strain ATCC 29530 / DSM 19594 / LMG 11500 / NCIMB 11436 / LSU 4)</name>
    <dbReference type="NCBI Taxonomy" id="761193"/>
    <lineage>
        <taxon>Bacteria</taxon>
        <taxon>Pseudomonadati</taxon>
        <taxon>Bacteroidota</taxon>
        <taxon>Cytophagia</taxon>
        <taxon>Cytophagales</taxon>
        <taxon>Spirosomataceae</taxon>
        <taxon>Runella</taxon>
    </lineage>
</organism>
<dbReference type="AlphaFoldDB" id="A0A7U3ZNY8"/>
<gene>
    <name evidence="1" type="ordered locus">Runsl_4372</name>
</gene>